<reference evidence="2 3" key="1">
    <citation type="submission" date="2015-11" db="EMBL/GenBank/DDBJ databases">
        <title>Genomic analysis of 38 Legionella species identifies large and diverse effector repertoires.</title>
        <authorList>
            <person name="Burstein D."/>
            <person name="Amaro F."/>
            <person name="Zusman T."/>
            <person name="Lifshitz Z."/>
            <person name="Cohen O."/>
            <person name="Gilbert J.A."/>
            <person name="Pupko T."/>
            <person name="Shuman H.A."/>
            <person name="Segal G."/>
        </authorList>
    </citation>
    <scope>NUCLEOTIDE SEQUENCE [LARGE SCALE GENOMIC DNA]</scope>
    <source>
        <strain evidence="2 3">ATCC 700990</strain>
    </source>
</reference>
<evidence type="ECO:0000313" key="2">
    <source>
        <dbReference type="EMBL" id="KTC84006.1"/>
    </source>
</evidence>
<feature type="region of interest" description="Disordered" evidence="1">
    <location>
        <begin position="188"/>
        <end position="245"/>
    </location>
</feature>
<name>A0A0W0SKX3_9GAMM</name>
<protein>
    <submittedName>
        <fullName evidence="2">Uncharacterized protein</fullName>
    </submittedName>
</protein>
<evidence type="ECO:0000313" key="3">
    <source>
        <dbReference type="Proteomes" id="UP000054736"/>
    </source>
</evidence>
<gene>
    <name evidence="2" type="ORF">Ldro_3126</name>
</gene>
<organism evidence="2 3">
    <name type="scientific">Legionella drozanskii LLAP-1</name>
    <dbReference type="NCBI Taxonomy" id="1212489"/>
    <lineage>
        <taxon>Bacteria</taxon>
        <taxon>Pseudomonadati</taxon>
        <taxon>Pseudomonadota</taxon>
        <taxon>Gammaproteobacteria</taxon>
        <taxon>Legionellales</taxon>
        <taxon>Legionellaceae</taxon>
        <taxon>Legionella</taxon>
    </lineage>
</organism>
<comment type="caution">
    <text evidence="2">The sequence shown here is derived from an EMBL/GenBank/DDBJ whole genome shotgun (WGS) entry which is preliminary data.</text>
</comment>
<feature type="compositionally biased region" description="Pro residues" evidence="1">
    <location>
        <begin position="235"/>
        <end position="245"/>
    </location>
</feature>
<evidence type="ECO:0000256" key="1">
    <source>
        <dbReference type="SAM" id="MobiDB-lite"/>
    </source>
</evidence>
<dbReference type="Proteomes" id="UP000054736">
    <property type="component" value="Unassembled WGS sequence"/>
</dbReference>
<dbReference type="STRING" id="1212489.Ldro_3126"/>
<dbReference type="EMBL" id="LNXY01000034">
    <property type="protein sequence ID" value="KTC84006.1"/>
    <property type="molecule type" value="Genomic_DNA"/>
</dbReference>
<dbReference type="AlphaFoldDB" id="A0A0W0SKX3"/>
<proteinExistence type="predicted"/>
<keyword evidence="3" id="KW-1185">Reference proteome</keyword>
<dbReference type="RefSeq" id="WP_058497386.1">
    <property type="nucleotide sequence ID" value="NZ_CAAAIU010000016.1"/>
</dbReference>
<dbReference type="OrthoDB" id="5654120at2"/>
<sequence>MANTMHIYYGRNANTGEFIISCYHELTQALSSAFQLVGRDRRVLTYVKVDLPEIYDQSTVKTKLLEQLALAKVDAQRQEAQASEKGKIIFIADLNLCCIHKEDLASFLFDRTINNFFPEHEVHLILESIDPVFVLNAIKQAETLNLRGVTLKTKNSVRDAPVFKVYEQEPAKEQSDWDDDPEIDITVPDPNMMGLASRKQSARSPKDVAKSLTTLGIFPEVEEQGGATENAQPISSPPTSPKIKG</sequence>
<accession>A0A0W0SKX3</accession>
<dbReference type="PATRIC" id="fig|1212489.4.peg.3311"/>